<comment type="caution">
    <text evidence="1">The sequence shown here is derived from an EMBL/GenBank/DDBJ whole genome shotgun (WGS) entry which is preliminary data.</text>
</comment>
<sequence length="93" mass="10446">MLLGEVGKLREERRNIQFEIGTLLCLRSKYETGGMFTQIGNRLLALLRHRHQLIYRLRSPLRWLPKPLAPALGALFTSGVVSGAPARNPKPGQ</sequence>
<dbReference type="AlphaFoldDB" id="A0AAD4QHB3"/>
<organism evidence="1 2">
    <name type="scientific">Multifurca ochricompacta</name>
    <dbReference type="NCBI Taxonomy" id="376703"/>
    <lineage>
        <taxon>Eukaryota</taxon>
        <taxon>Fungi</taxon>
        <taxon>Dikarya</taxon>
        <taxon>Basidiomycota</taxon>
        <taxon>Agaricomycotina</taxon>
        <taxon>Agaricomycetes</taxon>
        <taxon>Russulales</taxon>
        <taxon>Russulaceae</taxon>
        <taxon>Multifurca</taxon>
    </lineage>
</organism>
<evidence type="ECO:0000313" key="2">
    <source>
        <dbReference type="Proteomes" id="UP001203297"/>
    </source>
</evidence>
<dbReference type="EMBL" id="WTXG01000203">
    <property type="protein sequence ID" value="KAI0290752.1"/>
    <property type="molecule type" value="Genomic_DNA"/>
</dbReference>
<accession>A0AAD4QHB3</accession>
<evidence type="ECO:0000313" key="1">
    <source>
        <dbReference type="EMBL" id="KAI0290752.1"/>
    </source>
</evidence>
<proteinExistence type="predicted"/>
<keyword evidence="2" id="KW-1185">Reference proteome</keyword>
<name>A0AAD4QHB3_9AGAM</name>
<dbReference type="Proteomes" id="UP001203297">
    <property type="component" value="Unassembled WGS sequence"/>
</dbReference>
<gene>
    <name evidence="1" type="ORF">B0F90DRAFT_578875</name>
</gene>
<protein>
    <submittedName>
        <fullName evidence="1">Uncharacterized protein</fullName>
    </submittedName>
</protein>
<reference evidence="1" key="1">
    <citation type="journal article" date="2022" name="New Phytol.">
        <title>Evolutionary transition to the ectomycorrhizal habit in the genomes of a hyperdiverse lineage of mushroom-forming fungi.</title>
        <authorList>
            <person name="Looney B."/>
            <person name="Miyauchi S."/>
            <person name="Morin E."/>
            <person name="Drula E."/>
            <person name="Courty P.E."/>
            <person name="Kohler A."/>
            <person name="Kuo A."/>
            <person name="LaButti K."/>
            <person name="Pangilinan J."/>
            <person name="Lipzen A."/>
            <person name="Riley R."/>
            <person name="Andreopoulos W."/>
            <person name="He G."/>
            <person name="Johnson J."/>
            <person name="Nolan M."/>
            <person name="Tritt A."/>
            <person name="Barry K.W."/>
            <person name="Grigoriev I.V."/>
            <person name="Nagy L.G."/>
            <person name="Hibbett D."/>
            <person name="Henrissat B."/>
            <person name="Matheny P.B."/>
            <person name="Labbe J."/>
            <person name="Martin F.M."/>
        </authorList>
    </citation>
    <scope>NUCLEOTIDE SEQUENCE</scope>
    <source>
        <strain evidence="1">BPL690</strain>
    </source>
</reference>